<keyword evidence="2" id="KW-1133">Transmembrane helix</keyword>
<evidence type="ECO:0000256" key="2">
    <source>
        <dbReference type="SAM" id="Phobius"/>
    </source>
</evidence>
<dbReference type="Proteomes" id="UP000007967">
    <property type="component" value="Chromosome"/>
</dbReference>
<dbReference type="EMBL" id="CP001736">
    <property type="protein sequence ID" value="ADB33718.1"/>
    <property type="molecule type" value="Genomic_DNA"/>
</dbReference>
<dbReference type="KEGG" id="kfl:Kfla_4701"/>
<reference evidence="4 5" key="2">
    <citation type="journal article" date="2010" name="Stand. Genomic Sci.">
        <title>Complete genome sequence of Kribbella flavida type strain (IFO 14399).</title>
        <authorList>
            <person name="Pukall R."/>
            <person name="Lapidus A."/>
            <person name="Glavina Del Rio T."/>
            <person name="Copeland A."/>
            <person name="Tice H."/>
            <person name="Cheng J.-F."/>
            <person name="Lucas S."/>
            <person name="Chen F."/>
            <person name="Nolan M."/>
            <person name="LaButti K."/>
            <person name="Pati A."/>
            <person name="Ivanova N."/>
            <person name="Mavrommatis K."/>
            <person name="Mikhailova N."/>
            <person name="Pitluck S."/>
            <person name="Bruce D."/>
            <person name="Goodwin L."/>
            <person name="Land M."/>
            <person name="Hauser L."/>
            <person name="Chang Y.-J."/>
            <person name="Jeffries C.D."/>
            <person name="Chen A."/>
            <person name="Palaniappan K."/>
            <person name="Chain P."/>
            <person name="Rohde M."/>
            <person name="Goeker M."/>
            <person name="Bristow J."/>
            <person name="Eisen J.A."/>
            <person name="Markowitz V."/>
            <person name="Hugenholtz P."/>
            <person name="Kyrpides N.C."/>
            <person name="Klenk H.-P."/>
            <person name="Brettin T."/>
        </authorList>
    </citation>
    <scope>NUCLEOTIDE SEQUENCE [LARGE SCALE GENOMIC DNA]</scope>
    <source>
        <strain evidence="5">DSM 17836 / JCM 10339 / NBRC 14399</strain>
    </source>
</reference>
<evidence type="ECO:0000256" key="1">
    <source>
        <dbReference type="SAM" id="MobiDB-lite"/>
    </source>
</evidence>
<feature type="domain" description="LysM" evidence="3">
    <location>
        <begin position="137"/>
        <end position="187"/>
    </location>
</feature>
<dbReference type="InterPro" id="IPR036779">
    <property type="entry name" value="LysM_dom_sf"/>
</dbReference>
<dbReference type="HOGENOM" id="CLU_1426303_0_0_11"/>
<name>D2PZA9_KRIFD</name>
<evidence type="ECO:0000259" key="3">
    <source>
        <dbReference type="PROSITE" id="PS51782"/>
    </source>
</evidence>
<accession>D2PZA9</accession>
<dbReference type="InterPro" id="IPR018392">
    <property type="entry name" value="LysM"/>
</dbReference>
<evidence type="ECO:0000313" key="5">
    <source>
        <dbReference type="Proteomes" id="UP000007967"/>
    </source>
</evidence>
<dbReference type="eggNOG" id="COG1388">
    <property type="taxonomic scope" value="Bacteria"/>
</dbReference>
<keyword evidence="5" id="KW-1185">Reference proteome</keyword>
<sequence>MSTAAPATEAPTTRAPKVGVPAVGRHPVPPVVADPGPQAPGRRRIAGTTTDRLNVRACAGPDVGRPAQARVHQPAGRRAAARRHEAAEIEPSALQLTRRGRAVLTAFSILVFGAAVAVLGLRVAGVLEPEQQFTRTVQVEVGAGDTLWSIARSTNPGGDPAAVVEQIADLNDLRTAADVIPGRIIEVPVR</sequence>
<feature type="transmembrane region" description="Helical" evidence="2">
    <location>
        <begin position="102"/>
        <end position="125"/>
    </location>
</feature>
<dbReference type="AlphaFoldDB" id="D2PZA9"/>
<dbReference type="Gene3D" id="3.10.350.10">
    <property type="entry name" value="LysM domain"/>
    <property type="match status" value="1"/>
</dbReference>
<organism evidence="4 5">
    <name type="scientific">Kribbella flavida (strain DSM 17836 / JCM 10339 / NBRC 14399)</name>
    <dbReference type="NCBI Taxonomy" id="479435"/>
    <lineage>
        <taxon>Bacteria</taxon>
        <taxon>Bacillati</taxon>
        <taxon>Actinomycetota</taxon>
        <taxon>Actinomycetes</taxon>
        <taxon>Propionibacteriales</taxon>
        <taxon>Kribbellaceae</taxon>
        <taxon>Kribbella</taxon>
    </lineage>
</organism>
<feature type="compositionally biased region" description="Low complexity" evidence="1">
    <location>
        <begin position="1"/>
        <end position="16"/>
    </location>
</feature>
<evidence type="ECO:0000313" key="4">
    <source>
        <dbReference type="EMBL" id="ADB33718.1"/>
    </source>
</evidence>
<gene>
    <name evidence="4" type="ordered locus">Kfla_4701</name>
</gene>
<keyword evidence="2" id="KW-0472">Membrane</keyword>
<proteinExistence type="predicted"/>
<keyword evidence="2" id="KW-0812">Transmembrane</keyword>
<feature type="region of interest" description="Disordered" evidence="1">
    <location>
        <begin position="1"/>
        <end position="49"/>
    </location>
</feature>
<dbReference type="PROSITE" id="PS51782">
    <property type="entry name" value="LYSM"/>
    <property type="match status" value="1"/>
</dbReference>
<protein>
    <submittedName>
        <fullName evidence="4">Peptidoglycan-binding LysM</fullName>
    </submittedName>
</protein>
<dbReference type="OrthoDB" id="5084290at2"/>
<dbReference type="Pfam" id="PF01476">
    <property type="entry name" value="LysM"/>
    <property type="match status" value="1"/>
</dbReference>
<dbReference type="CDD" id="cd00118">
    <property type="entry name" value="LysM"/>
    <property type="match status" value="1"/>
</dbReference>
<reference evidence="5" key="1">
    <citation type="submission" date="2009-09" db="EMBL/GenBank/DDBJ databases">
        <title>The complete genome of Kribbella flavida DSM 17836.</title>
        <authorList>
            <consortium name="US DOE Joint Genome Institute (JGI-PGF)"/>
            <person name="Lucas S."/>
            <person name="Copeland A."/>
            <person name="Lapidus A."/>
            <person name="Glavina del Rio T."/>
            <person name="Dalin E."/>
            <person name="Tice H."/>
            <person name="Bruce D."/>
            <person name="Goodwin L."/>
            <person name="Pitluck S."/>
            <person name="Kyrpides N."/>
            <person name="Mavromatis K."/>
            <person name="Ivanova N."/>
            <person name="Saunders E."/>
            <person name="Brettin T."/>
            <person name="Detter J.C."/>
            <person name="Han C."/>
            <person name="Larimer F."/>
            <person name="Land M."/>
            <person name="Hauser L."/>
            <person name="Markowitz V."/>
            <person name="Cheng J.-F."/>
            <person name="Hugenholtz P."/>
            <person name="Woyke T."/>
            <person name="Wu D."/>
            <person name="Pukall R."/>
            <person name="Klenk H.-P."/>
            <person name="Eisen J.A."/>
        </authorList>
    </citation>
    <scope>NUCLEOTIDE SEQUENCE [LARGE SCALE GENOMIC DNA]</scope>
    <source>
        <strain evidence="5">DSM 17836 / JCM 10339 / NBRC 14399</strain>
    </source>
</reference>